<proteinExistence type="predicted"/>
<evidence type="ECO:0000313" key="1">
    <source>
        <dbReference type="EMBL" id="TWB94576.1"/>
    </source>
</evidence>
<name>A0A560LG70_9BRAD</name>
<accession>A0A560LG70</accession>
<evidence type="ECO:0000313" key="2">
    <source>
        <dbReference type="Proteomes" id="UP000321304"/>
    </source>
</evidence>
<protein>
    <submittedName>
        <fullName evidence="1">Uncharacterized protein</fullName>
    </submittedName>
</protein>
<dbReference type="Proteomes" id="UP000321304">
    <property type="component" value="Unassembled WGS sequence"/>
</dbReference>
<sequence length="121" mass="12845">MMCRGPLFRGLIVVSKSYHLTWGVSTKSPRGMAEGAASLVALADLPESTAEIAVSAGDAVELSARMPTAVREDQLLRLLEMMSPNSSHFSPLKRIKRNCLIGAKSVAEVLMLMPGSSVSGT</sequence>
<keyword evidence="2" id="KW-1185">Reference proteome</keyword>
<comment type="caution">
    <text evidence="1">The sequence shown here is derived from an EMBL/GenBank/DDBJ whole genome shotgun (WGS) entry which is preliminary data.</text>
</comment>
<dbReference type="EMBL" id="VITY01000009">
    <property type="protein sequence ID" value="TWB94576.1"/>
    <property type="molecule type" value="Genomic_DNA"/>
</dbReference>
<dbReference type="AlphaFoldDB" id="A0A560LG70"/>
<gene>
    <name evidence="1" type="ORF">FBZ93_10914</name>
</gene>
<reference evidence="1 2" key="1">
    <citation type="submission" date="2019-06" db="EMBL/GenBank/DDBJ databases">
        <title>Genomic Encyclopedia of Type Strains, Phase IV (KMG-V): Genome sequencing to study the core and pangenomes of soil and plant-associated prokaryotes.</title>
        <authorList>
            <person name="Whitman W."/>
        </authorList>
    </citation>
    <scope>NUCLEOTIDE SEQUENCE [LARGE SCALE GENOMIC DNA]</scope>
    <source>
        <strain evidence="1 2">BR 10355</strain>
    </source>
</reference>
<organism evidence="1 2">
    <name type="scientific">Bradyrhizobium macuxiense</name>
    <dbReference type="NCBI Taxonomy" id="1755647"/>
    <lineage>
        <taxon>Bacteria</taxon>
        <taxon>Pseudomonadati</taxon>
        <taxon>Pseudomonadota</taxon>
        <taxon>Alphaproteobacteria</taxon>
        <taxon>Hyphomicrobiales</taxon>
        <taxon>Nitrobacteraceae</taxon>
        <taxon>Bradyrhizobium</taxon>
    </lineage>
</organism>